<gene>
    <name evidence="1" type="ORF">MML48_1g01449</name>
</gene>
<dbReference type="EMBL" id="CM043015">
    <property type="protein sequence ID" value="KAI4470666.1"/>
    <property type="molecule type" value="Genomic_DNA"/>
</dbReference>
<protein>
    <submittedName>
        <fullName evidence="1">Uncharacterized protein</fullName>
    </submittedName>
</protein>
<dbReference type="Proteomes" id="UP001056778">
    <property type="component" value="Chromosome 1"/>
</dbReference>
<organism evidence="1 2">
    <name type="scientific">Holotrichia oblita</name>
    <name type="common">Chafer beetle</name>
    <dbReference type="NCBI Taxonomy" id="644536"/>
    <lineage>
        <taxon>Eukaryota</taxon>
        <taxon>Metazoa</taxon>
        <taxon>Ecdysozoa</taxon>
        <taxon>Arthropoda</taxon>
        <taxon>Hexapoda</taxon>
        <taxon>Insecta</taxon>
        <taxon>Pterygota</taxon>
        <taxon>Neoptera</taxon>
        <taxon>Endopterygota</taxon>
        <taxon>Coleoptera</taxon>
        <taxon>Polyphaga</taxon>
        <taxon>Scarabaeiformia</taxon>
        <taxon>Scarabaeidae</taxon>
        <taxon>Melolonthinae</taxon>
        <taxon>Holotrichia</taxon>
    </lineage>
</organism>
<proteinExistence type="predicted"/>
<evidence type="ECO:0000313" key="2">
    <source>
        <dbReference type="Proteomes" id="UP001056778"/>
    </source>
</evidence>
<evidence type="ECO:0000313" key="1">
    <source>
        <dbReference type="EMBL" id="KAI4470666.1"/>
    </source>
</evidence>
<reference evidence="1" key="1">
    <citation type="submission" date="2022-04" db="EMBL/GenBank/DDBJ databases">
        <title>Chromosome-scale genome assembly of Holotrichia oblita Faldermann.</title>
        <authorList>
            <person name="Rongchong L."/>
        </authorList>
    </citation>
    <scope>NUCLEOTIDE SEQUENCE</scope>
    <source>
        <strain evidence="1">81SQS9</strain>
    </source>
</reference>
<keyword evidence="2" id="KW-1185">Reference proteome</keyword>
<comment type="caution">
    <text evidence="1">The sequence shown here is derived from an EMBL/GenBank/DDBJ whole genome shotgun (WGS) entry which is preliminary data.</text>
</comment>
<sequence length="155" mass="17445">MFADNVVVKDKNQNVATYITPCKRYAPDISQCWESTLLQLRPHFKDGIPEFDLPPVSTLQVNQVHLDQDNTANVNFIADLYNITFSGADNFDVVYTNADFKALVLEEGLAFPKLAMRADYKAKGKVLLFEFEGEGKATGEYGKTDFEIDLEPVLK</sequence>
<accession>A0ACB9TV53</accession>
<name>A0ACB9TV53_HOLOL</name>